<keyword evidence="2" id="KW-1185">Reference proteome</keyword>
<gene>
    <name evidence="1" type="ORF">MENTE1834_LOCUS32402</name>
</gene>
<evidence type="ECO:0000313" key="1">
    <source>
        <dbReference type="EMBL" id="CAK5084985.1"/>
    </source>
</evidence>
<name>A0ACB1A494_MELEN</name>
<organism evidence="1 2">
    <name type="scientific">Meloidogyne enterolobii</name>
    <name type="common">Root-knot nematode worm</name>
    <name type="synonym">Meloidogyne mayaguensis</name>
    <dbReference type="NCBI Taxonomy" id="390850"/>
    <lineage>
        <taxon>Eukaryota</taxon>
        <taxon>Metazoa</taxon>
        <taxon>Ecdysozoa</taxon>
        <taxon>Nematoda</taxon>
        <taxon>Chromadorea</taxon>
        <taxon>Rhabditida</taxon>
        <taxon>Tylenchina</taxon>
        <taxon>Tylenchomorpha</taxon>
        <taxon>Tylenchoidea</taxon>
        <taxon>Meloidogynidae</taxon>
        <taxon>Meloidogyninae</taxon>
        <taxon>Meloidogyne</taxon>
    </lineage>
</organism>
<protein>
    <submittedName>
        <fullName evidence="1">Uncharacterized protein</fullName>
    </submittedName>
</protein>
<reference evidence="1" key="1">
    <citation type="submission" date="2023-11" db="EMBL/GenBank/DDBJ databases">
        <authorList>
            <person name="Poullet M."/>
        </authorList>
    </citation>
    <scope>NUCLEOTIDE SEQUENCE</scope>
    <source>
        <strain evidence="1">E1834</strain>
    </source>
</reference>
<proteinExistence type="predicted"/>
<accession>A0ACB1A494</accession>
<dbReference type="EMBL" id="CAVMJV010000055">
    <property type="protein sequence ID" value="CAK5084985.1"/>
    <property type="molecule type" value="Genomic_DNA"/>
</dbReference>
<evidence type="ECO:0000313" key="2">
    <source>
        <dbReference type="Proteomes" id="UP001497535"/>
    </source>
</evidence>
<dbReference type="Proteomes" id="UP001497535">
    <property type="component" value="Unassembled WGS sequence"/>
</dbReference>
<comment type="caution">
    <text evidence="1">The sequence shown here is derived from an EMBL/GenBank/DDBJ whole genome shotgun (WGS) entry which is preliminary data.</text>
</comment>
<sequence>MLFFLLIFSLLSPLFIGMEQNGYWDVCCNSCWNGLGNLCPQNCWDLHLGECINHCWNSVCDYCNSFFRDQNVNQSDYQAIEDSECETEYNEDGSEGDVQEHRYTGVEWEEMPSTSQGQTDYYHYGKEVCEEEYEDDENEGRFREYDNTEEMWQEMPTASQGQTSNHYDNWDEDVSQYNPDIHIQFGGMNIGGKIS</sequence>